<protein>
    <submittedName>
        <fullName evidence="1">Uncharacterized protein</fullName>
    </submittedName>
</protein>
<evidence type="ECO:0000313" key="2">
    <source>
        <dbReference type="Proteomes" id="UP000287876"/>
    </source>
</evidence>
<proteinExistence type="predicted"/>
<accession>A0A3S9UB27</accession>
<organism evidence="1 2">
    <name type="scientific">Mycobacterium phage Duke13</name>
    <dbReference type="NCBI Taxonomy" id="2499038"/>
    <lineage>
        <taxon>Viruses</taxon>
        <taxon>Duplodnaviria</taxon>
        <taxon>Heunggongvirae</taxon>
        <taxon>Uroviricota</taxon>
        <taxon>Caudoviricetes</taxon>
        <taxon>Omegavirus</taxon>
        <taxon>Omegavirus baka</taxon>
    </lineage>
</organism>
<dbReference type="EMBL" id="MK279849">
    <property type="protein sequence ID" value="AZS07499.1"/>
    <property type="molecule type" value="Genomic_DNA"/>
</dbReference>
<gene>
    <name evidence="1" type="primary">162</name>
    <name evidence="1" type="ORF">PBI_DUKE13_162</name>
</gene>
<dbReference type="Proteomes" id="UP000287876">
    <property type="component" value="Segment"/>
</dbReference>
<evidence type="ECO:0000313" key="1">
    <source>
        <dbReference type="EMBL" id="AZS07499.1"/>
    </source>
</evidence>
<sequence>MTQVLKTRGAINRIQPRATKGQVEGTPFHAEANLYEVGAVILDANGVAWQRDTENLTTEYLNLDRGKTYWWKAGSDDDSLTSMDIPLPAVLLSPGVNND</sequence>
<reference evidence="1 2" key="1">
    <citation type="submission" date="2018-12" db="EMBL/GenBank/DDBJ databases">
        <authorList>
            <person name="Betsko A.J."/>
            <person name="Stoner T.H."/>
            <person name="Garlena R.A."/>
            <person name="Russell D.A."/>
            <person name="Pope W.H."/>
            <person name="Jacobs-Sera D."/>
            <person name="Hatfull G.F."/>
        </authorList>
    </citation>
    <scope>NUCLEOTIDE SEQUENCE [LARGE SCALE GENOMIC DNA]</scope>
</reference>
<name>A0A3S9UB27_9CAUD</name>